<comment type="caution">
    <text evidence="5">The sequence shown here is derived from an EMBL/GenBank/DDBJ whole genome shotgun (WGS) entry which is preliminary data.</text>
</comment>
<dbReference type="SUPFAM" id="SSF46785">
    <property type="entry name" value="Winged helix' DNA-binding domain"/>
    <property type="match status" value="1"/>
</dbReference>
<evidence type="ECO:0000256" key="3">
    <source>
        <dbReference type="ARBA" id="ARBA00023163"/>
    </source>
</evidence>
<dbReference type="RefSeq" id="WP_153665661.1">
    <property type="nucleotide sequence ID" value="NZ_JAAIKR010000015.1"/>
</dbReference>
<dbReference type="InterPro" id="IPR036390">
    <property type="entry name" value="WH_DNA-bd_sf"/>
</dbReference>
<keyword evidence="6" id="KW-1185">Reference proteome</keyword>
<dbReference type="Pfam" id="PF01047">
    <property type="entry name" value="MarR"/>
    <property type="match status" value="1"/>
</dbReference>
<accession>A0ABS5I4Y6</accession>
<dbReference type="SMART" id="SM00347">
    <property type="entry name" value="HTH_MARR"/>
    <property type="match status" value="1"/>
</dbReference>
<gene>
    <name evidence="5" type="ORF">G3R48_14020</name>
</gene>
<reference evidence="5 6" key="1">
    <citation type="submission" date="2020-02" db="EMBL/GenBank/DDBJ databases">
        <title>Shewanella WXL01 sp. nov., a marine bacterium isolated from green algae in Luhuitou Fringing Reef (Northern South China Sea).</title>
        <authorList>
            <person name="Wang X."/>
        </authorList>
    </citation>
    <scope>NUCLEOTIDE SEQUENCE [LARGE SCALE GENOMIC DNA]</scope>
    <source>
        <strain evidence="5 6">MCCC 1A01895</strain>
    </source>
</reference>
<dbReference type="PROSITE" id="PS50995">
    <property type="entry name" value="HTH_MARR_2"/>
    <property type="match status" value="1"/>
</dbReference>
<protein>
    <submittedName>
        <fullName evidence="5">Winged helix-turn-helix transcriptional regulator</fullName>
    </submittedName>
</protein>
<feature type="domain" description="HTH marR-type" evidence="4">
    <location>
        <begin position="3"/>
        <end position="140"/>
    </location>
</feature>
<organism evidence="5 6">
    <name type="scientific">Shewanella intestini</name>
    <dbReference type="NCBI Taxonomy" id="2017544"/>
    <lineage>
        <taxon>Bacteria</taxon>
        <taxon>Pseudomonadati</taxon>
        <taxon>Pseudomonadota</taxon>
        <taxon>Gammaproteobacteria</taxon>
        <taxon>Alteromonadales</taxon>
        <taxon>Shewanellaceae</taxon>
        <taxon>Shewanella</taxon>
    </lineage>
</organism>
<keyword evidence="3" id="KW-0804">Transcription</keyword>
<evidence type="ECO:0000256" key="2">
    <source>
        <dbReference type="ARBA" id="ARBA00023125"/>
    </source>
</evidence>
<dbReference type="InterPro" id="IPR000835">
    <property type="entry name" value="HTH_MarR-typ"/>
</dbReference>
<dbReference type="Proteomes" id="UP000811844">
    <property type="component" value="Unassembled WGS sequence"/>
</dbReference>
<name>A0ABS5I4Y6_9GAMM</name>
<keyword evidence="2" id="KW-0238">DNA-binding</keyword>
<dbReference type="EMBL" id="JAAIKR010000015">
    <property type="protein sequence ID" value="MBR9729092.1"/>
    <property type="molecule type" value="Genomic_DNA"/>
</dbReference>
<sequence length="141" mass="16430">MSKELLSTSIFKLFDAYRHNMRKAMKANELGICSMHVQCILYIKQHQACTANDIVKHLARDKAQIARLIKEMIEKTWLVKQINPNDKRSQQLLLTEKGHALADSIQQTQHQVHQQMQNQLNTEDLIEFQRIANLLTKNLQP</sequence>
<dbReference type="PANTHER" id="PTHR42756">
    <property type="entry name" value="TRANSCRIPTIONAL REGULATOR, MARR"/>
    <property type="match status" value="1"/>
</dbReference>
<evidence type="ECO:0000259" key="4">
    <source>
        <dbReference type="PROSITE" id="PS50995"/>
    </source>
</evidence>
<evidence type="ECO:0000313" key="5">
    <source>
        <dbReference type="EMBL" id="MBR9729092.1"/>
    </source>
</evidence>
<proteinExistence type="predicted"/>
<evidence type="ECO:0000313" key="6">
    <source>
        <dbReference type="Proteomes" id="UP000811844"/>
    </source>
</evidence>
<dbReference type="InterPro" id="IPR036388">
    <property type="entry name" value="WH-like_DNA-bd_sf"/>
</dbReference>
<dbReference type="Gene3D" id="1.10.10.10">
    <property type="entry name" value="Winged helix-like DNA-binding domain superfamily/Winged helix DNA-binding domain"/>
    <property type="match status" value="1"/>
</dbReference>
<evidence type="ECO:0000256" key="1">
    <source>
        <dbReference type="ARBA" id="ARBA00023015"/>
    </source>
</evidence>
<dbReference type="PANTHER" id="PTHR42756:SF1">
    <property type="entry name" value="TRANSCRIPTIONAL REPRESSOR OF EMRAB OPERON"/>
    <property type="match status" value="1"/>
</dbReference>
<keyword evidence="1" id="KW-0805">Transcription regulation</keyword>